<dbReference type="NCBIfam" id="TIGR00254">
    <property type="entry name" value="GGDEF"/>
    <property type="match status" value="1"/>
</dbReference>
<organism evidence="5 6">
    <name type="scientific">Aquifex aeolicus</name>
    <dbReference type="NCBI Taxonomy" id="63363"/>
    <lineage>
        <taxon>Bacteria</taxon>
        <taxon>Pseudomonadati</taxon>
        <taxon>Aquificota</taxon>
        <taxon>Aquificia</taxon>
        <taxon>Aquificales</taxon>
        <taxon>Aquificaceae</taxon>
        <taxon>Aquifex</taxon>
    </lineage>
</organism>
<keyword evidence="3" id="KW-1133">Transmembrane helix</keyword>
<feature type="domain" description="GGDEF" evidence="4">
    <location>
        <begin position="324"/>
        <end position="457"/>
    </location>
</feature>
<feature type="transmembrane region" description="Helical" evidence="3">
    <location>
        <begin position="12"/>
        <end position="34"/>
    </location>
</feature>
<dbReference type="AlphaFoldDB" id="A0A9D0YPH3"/>
<evidence type="ECO:0000256" key="2">
    <source>
        <dbReference type="ARBA" id="ARBA00034247"/>
    </source>
</evidence>
<dbReference type="SUPFAM" id="SSF55073">
    <property type="entry name" value="Nucleotide cyclase"/>
    <property type="match status" value="1"/>
</dbReference>
<dbReference type="PROSITE" id="PS50887">
    <property type="entry name" value="GGDEF"/>
    <property type="match status" value="1"/>
</dbReference>
<dbReference type="SMART" id="SM00267">
    <property type="entry name" value="GGDEF"/>
    <property type="match status" value="1"/>
</dbReference>
<evidence type="ECO:0000313" key="6">
    <source>
        <dbReference type="Proteomes" id="UP000606463"/>
    </source>
</evidence>
<dbReference type="FunFam" id="3.30.70.270:FF:000001">
    <property type="entry name" value="Diguanylate cyclase domain protein"/>
    <property type="match status" value="1"/>
</dbReference>
<evidence type="ECO:0000256" key="3">
    <source>
        <dbReference type="SAM" id="Phobius"/>
    </source>
</evidence>
<keyword evidence="3" id="KW-0812">Transmembrane</keyword>
<accession>A0A9D0YPH3</accession>
<reference evidence="5" key="1">
    <citation type="journal article" date="2020" name="ISME J.">
        <title>Gammaproteobacteria mediating utilization of methyl-, sulfur- and petroleum organic compounds in deep ocean hydrothermal plumes.</title>
        <authorList>
            <person name="Zhou Z."/>
            <person name="Liu Y."/>
            <person name="Pan J."/>
            <person name="Cron B.R."/>
            <person name="Toner B.M."/>
            <person name="Anantharaman K."/>
            <person name="Breier J.A."/>
            <person name="Dick G.J."/>
            <person name="Li M."/>
        </authorList>
    </citation>
    <scope>NUCLEOTIDE SEQUENCE</scope>
    <source>
        <strain evidence="5">SZUA-1501</strain>
    </source>
</reference>
<dbReference type="GO" id="GO:0052621">
    <property type="term" value="F:diguanylate cyclase activity"/>
    <property type="evidence" value="ECO:0007669"/>
    <property type="project" value="UniProtKB-EC"/>
</dbReference>
<dbReference type="InterPro" id="IPR050469">
    <property type="entry name" value="Diguanylate_Cyclase"/>
</dbReference>
<evidence type="ECO:0000256" key="1">
    <source>
        <dbReference type="ARBA" id="ARBA00012528"/>
    </source>
</evidence>
<name>A0A9D0YPH3_AQUAO</name>
<dbReference type="CDD" id="cd01949">
    <property type="entry name" value="GGDEF"/>
    <property type="match status" value="1"/>
</dbReference>
<dbReference type="InterPro" id="IPR043128">
    <property type="entry name" value="Rev_trsase/Diguanyl_cyclase"/>
</dbReference>
<dbReference type="Proteomes" id="UP000606463">
    <property type="component" value="Unassembled WGS sequence"/>
</dbReference>
<comment type="catalytic activity">
    <reaction evidence="2">
        <text>2 GTP = 3',3'-c-di-GMP + 2 diphosphate</text>
        <dbReference type="Rhea" id="RHEA:24898"/>
        <dbReference type="ChEBI" id="CHEBI:33019"/>
        <dbReference type="ChEBI" id="CHEBI:37565"/>
        <dbReference type="ChEBI" id="CHEBI:58805"/>
        <dbReference type="EC" id="2.7.7.65"/>
    </reaction>
</comment>
<dbReference type="GO" id="GO:1902201">
    <property type="term" value="P:negative regulation of bacterial-type flagellum-dependent cell motility"/>
    <property type="evidence" value="ECO:0007669"/>
    <property type="project" value="TreeGrafter"/>
</dbReference>
<proteinExistence type="predicted"/>
<comment type="caution">
    <text evidence="5">The sequence shown here is derived from an EMBL/GenBank/DDBJ whole genome shotgun (WGS) entry which is preliminary data.</text>
</comment>
<dbReference type="GO" id="GO:0043709">
    <property type="term" value="P:cell adhesion involved in single-species biofilm formation"/>
    <property type="evidence" value="ECO:0007669"/>
    <property type="project" value="TreeGrafter"/>
</dbReference>
<dbReference type="EMBL" id="DQVE01000016">
    <property type="protein sequence ID" value="HIP98083.1"/>
    <property type="molecule type" value="Genomic_DNA"/>
</dbReference>
<dbReference type="InterPro" id="IPR029787">
    <property type="entry name" value="Nucleotide_cyclase"/>
</dbReference>
<protein>
    <recommendedName>
        <fullName evidence="1">diguanylate cyclase</fullName>
        <ecNumber evidence="1">2.7.7.65</ecNumber>
    </recommendedName>
</protein>
<dbReference type="PANTHER" id="PTHR45138:SF9">
    <property type="entry name" value="DIGUANYLATE CYCLASE DGCM-RELATED"/>
    <property type="match status" value="1"/>
</dbReference>
<dbReference type="EC" id="2.7.7.65" evidence="1"/>
<gene>
    <name evidence="5" type="ORF">EYH37_01775</name>
</gene>
<dbReference type="GO" id="GO:0005886">
    <property type="term" value="C:plasma membrane"/>
    <property type="evidence" value="ECO:0007669"/>
    <property type="project" value="TreeGrafter"/>
</dbReference>
<evidence type="ECO:0000259" key="4">
    <source>
        <dbReference type="PROSITE" id="PS50887"/>
    </source>
</evidence>
<dbReference type="InterPro" id="IPR000160">
    <property type="entry name" value="GGDEF_dom"/>
</dbReference>
<evidence type="ECO:0000313" key="5">
    <source>
        <dbReference type="EMBL" id="HIP98083.1"/>
    </source>
</evidence>
<sequence length="457" mass="52314">MVRRKVNIFGKYIFYTNLSIFSLIFLVPIGAYIITGEENYLSLTHIALAVLVGSAQVLVNRIFRKNFQNYWELIKNSLYQLSENLKKVKTLRDIKIFKRKKEELLKPLLEEESFSTLGESLKELLEEASNIIEIKLFKEEIIRRMTTTLETKKLSAIFANNIIRYFNISGIAVYLKESRGETFELKLNKGFGEINPVLGEGFIEKITAIDSILTEEKLDYKIDLGLHQVYVEKVLIHKLIPRRNKLVGIIFFGIYKNFPPEEEKLLKNFLLELEPTISLIFENALEHERSITLASFDSLTGAYNRREGLKLAKQILKRSSFEDKNACLLVLDIDFFKKINDTYGHGAGDIVLKEVATIIKNTIRNEDLIVRWGGEEFLIVLSGIPAEKAGEVAERIKNNIANSLIELPDGKKIKVTVSIGVACTEIEGTYTFDELFTIADKRLYKAKREGRNRVVTS</sequence>
<dbReference type="Pfam" id="PF00990">
    <property type="entry name" value="GGDEF"/>
    <property type="match status" value="1"/>
</dbReference>
<keyword evidence="3" id="KW-0472">Membrane</keyword>
<dbReference type="PANTHER" id="PTHR45138">
    <property type="entry name" value="REGULATORY COMPONENTS OF SENSORY TRANSDUCTION SYSTEM"/>
    <property type="match status" value="1"/>
</dbReference>
<dbReference type="Gene3D" id="3.30.70.270">
    <property type="match status" value="1"/>
</dbReference>